<feature type="transmembrane region" description="Helical" evidence="1">
    <location>
        <begin position="158"/>
        <end position="181"/>
    </location>
</feature>
<dbReference type="EMBL" id="JAASRN010000002">
    <property type="protein sequence ID" value="NIK74170.1"/>
    <property type="molecule type" value="Genomic_DNA"/>
</dbReference>
<dbReference type="AlphaFoldDB" id="A0A846MS45"/>
<feature type="transmembrane region" description="Helical" evidence="1">
    <location>
        <begin position="78"/>
        <end position="97"/>
    </location>
</feature>
<keyword evidence="3" id="KW-1185">Reference proteome</keyword>
<feature type="transmembrane region" description="Helical" evidence="1">
    <location>
        <begin position="336"/>
        <end position="354"/>
    </location>
</feature>
<dbReference type="RefSeq" id="WP_166919578.1">
    <property type="nucleotide sequence ID" value="NZ_JAASRN010000002.1"/>
</dbReference>
<accession>A0A846MS45</accession>
<feature type="transmembrane region" description="Helical" evidence="1">
    <location>
        <begin position="286"/>
        <end position="302"/>
    </location>
</feature>
<protein>
    <submittedName>
        <fullName evidence="2">Multidrug transporter EmrE-like cation transporter</fullName>
    </submittedName>
</protein>
<evidence type="ECO:0000313" key="2">
    <source>
        <dbReference type="EMBL" id="NIK74170.1"/>
    </source>
</evidence>
<dbReference type="Proteomes" id="UP000537126">
    <property type="component" value="Unassembled WGS sequence"/>
</dbReference>
<evidence type="ECO:0000313" key="3">
    <source>
        <dbReference type="Proteomes" id="UP000537126"/>
    </source>
</evidence>
<feature type="transmembrane region" description="Helical" evidence="1">
    <location>
        <begin position="254"/>
        <end position="274"/>
    </location>
</feature>
<gene>
    <name evidence="2" type="ORF">FHS56_001683</name>
</gene>
<feature type="transmembrane region" description="Helical" evidence="1">
    <location>
        <begin position="202"/>
        <end position="224"/>
    </location>
</feature>
<feature type="transmembrane region" description="Helical" evidence="1">
    <location>
        <begin position="104"/>
        <end position="123"/>
    </location>
</feature>
<evidence type="ECO:0000256" key="1">
    <source>
        <dbReference type="SAM" id="Phobius"/>
    </source>
</evidence>
<name>A0A846MS45_9BACT</name>
<comment type="caution">
    <text evidence="2">The sequence shown here is derived from an EMBL/GenBank/DDBJ whole genome shotgun (WGS) entry which is preliminary data.</text>
</comment>
<organism evidence="2 3">
    <name type="scientific">Thermonema lapsum</name>
    <dbReference type="NCBI Taxonomy" id="28195"/>
    <lineage>
        <taxon>Bacteria</taxon>
        <taxon>Pseudomonadati</taxon>
        <taxon>Bacteroidota</taxon>
        <taxon>Cytophagia</taxon>
        <taxon>Cytophagales</taxon>
        <taxon>Thermonemataceae</taxon>
        <taxon>Thermonema</taxon>
    </lineage>
</organism>
<reference evidence="2 3" key="1">
    <citation type="submission" date="2020-03" db="EMBL/GenBank/DDBJ databases">
        <title>Genomic Encyclopedia of Type Strains, Phase IV (KMG-IV): sequencing the most valuable type-strain genomes for metagenomic binning, comparative biology and taxonomic classification.</title>
        <authorList>
            <person name="Goeker M."/>
        </authorList>
    </citation>
    <scope>NUCLEOTIDE SEQUENCE [LARGE SCALE GENOMIC DNA]</scope>
    <source>
        <strain evidence="2 3">DSM 5718</strain>
    </source>
</reference>
<keyword evidence="1" id="KW-0812">Transmembrane</keyword>
<sequence>MNNRKLILKAGGILALLTAMAWLHVYAAPGFHLPDYDTHRYAWNARQLAAGHFNELFHHLAPLYQLTLAAVWLLFPRIEVWIALGAVVYALVCVYWCSQTVHHLWQRIALFLLLQLTPLLFYHNGGLQTTPFYFLGFTVWWQFYRRRPQAGIPTRIEAFWWGVWLALEYKSIFWLSGLWLYDARQFITRPNRQLLLRYIKRGGHVLWVPVLLVAVGTRLGVPWWRYPAAWIYLFFRKEYLRQSTFDVLFHFKYLLYYEPVALIGILATLLFWLGRKKYLPQKSMQPLCFIALWLLLLMSFLPKAPRGILLSLVVGYTFFVQGLEQLLPLSASYRKILTGLGVGIALGVSAYRLLPYATYLPPYKEAARRLSPYIHEKQTIHSVLCLAPALYLPMEVSFQIHFKQELNSRPLLVSDAALLFYGEEALHALRKQATWTLPHPFLGFPLLHLESAEFYGQSYEQALELAARLKKQQASIYFLSH</sequence>
<keyword evidence="1" id="KW-0472">Membrane</keyword>
<keyword evidence="1" id="KW-1133">Transmembrane helix</keyword>
<proteinExistence type="predicted"/>